<dbReference type="SUPFAM" id="SSF55821">
    <property type="entry name" value="YrdC/RibB"/>
    <property type="match status" value="1"/>
</dbReference>
<comment type="cofactor">
    <cofactor evidence="14">
        <name>Mg(2+)</name>
        <dbReference type="ChEBI" id="CHEBI:18420"/>
    </cofactor>
    <cofactor evidence="14">
        <name>Mn(2+)</name>
        <dbReference type="ChEBI" id="CHEBI:29035"/>
    </cofactor>
    <text evidence="14">Binds 2 divalent metal cations per subunit. Magnesium or manganese.</text>
</comment>
<evidence type="ECO:0000259" key="15">
    <source>
        <dbReference type="Pfam" id="PF00925"/>
    </source>
</evidence>
<dbReference type="GO" id="GO:0030145">
    <property type="term" value="F:manganese ion binding"/>
    <property type="evidence" value="ECO:0007669"/>
    <property type="project" value="UniProtKB-UniRule"/>
</dbReference>
<evidence type="ECO:0000256" key="5">
    <source>
        <dbReference type="ARBA" id="ARBA00005520"/>
    </source>
</evidence>
<protein>
    <recommendedName>
        <fullName evidence="8 14">3,4-dihydroxy-2-butanone 4-phosphate synthase</fullName>
        <shortName evidence="14">DHBP synthase</shortName>
        <ecNumber evidence="7 14">4.1.99.12</ecNumber>
    </recommendedName>
</protein>
<dbReference type="PANTHER" id="PTHR21327:SF34">
    <property type="entry name" value="3,4-DIHYDROXY-2-BUTANONE 4-PHOSPHATE SYNTHASE"/>
    <property type="match status" value="1"/>
</dbReference>
<evidence type="ECO:0000256" key="14">
    <source>
        <dbReference type="HAMAP-Rule" id="MF_00180"/>
    </source>
</evidence>
<organism evidence="16 17">
    <name type="scientific">Hydrogenophaga pseudoflava</name>
    <name type="common">Pseudomonas carboxydoflava</name>
    <dbReference type="NCBI Taxonomy" id="47421"/>
    <lineage>
        <taxon>Bacteria</taxon>
        <taxon>Pseudomonadati</taxon>
        <taxon>Pseudomonadota</taxon>
        <taxon>Betaproteobacteria</taxon>
        <taxon>Burkholderiales</taxon>
        <taxon>Comamonadaceae</taxon>
        <taxon>Hydrogenophaga</taxon>
    </lineage>
</organism>
<evidence type="ECO:0000256" key="13">
    <source>
        <dbReference type="ARBA" id="ARBA00023239"/>
    </source>
</evidence>
<dbReference type="GO" id="GO:0003935">
    <property type="term" value="F:GTP cyclohydrolase II activity"/>
    <property type="evidence" value="ECO:0007669"/>
    <property type="project" value="TreeGrafter"/>
</dbReference>
<comment type="catalytic activity">
    <reaction evidence="1 14">
        <text>D-ribulose 5-phosphate = (2S)-2-hydroxy-3-oxobutyl phosphate + formate + H(+)</text>
        <dbReference type="Rhea" id="RHEA:18457"/>
        <dbReference type="ChEBI" id="CHEBI:15378"/>
        <dbReference type="ChEBI" id="CHEBI:15740"/>
        <dbReference type="ChEBI" id="CHEBI:58121"/>
        <dbReference type="ChEBI" id="CHEBI:58830"/>
        <dbReference type="EC" id="4.1.99.12"/>
    </reaction>
</comment>
<dbReference type="InterPro" id="IPR036144">
    <property type="entry name" value="RibA-like_sf"/>
</dbReference>
<dbReference type="InterPro" id="IPR017945">
    <property type="entry name" value="DHBP_synth_RibB-like_a/b_dom"/>
</dbReference>
<dbReference type="EMBL" id="CP037867">
    <property type="protein sequence ID" value="QBM27783.1"/>
    <property type="molecule type" value="Genomic_DNA"/>
</dbReference>
<dbReference type="Gene3D" id="3.40.50.10990">
    <property type="entry name" value="GTP cyclohydrolase II"/>
    <property type="match status" value="1"/>
</dbReference>
<feature type="domain" description="GTP cyclohydrolase II" evidence="15">
    <location>
        <begin position="213"/>
        <end position="361"/>
    </location>
</feature>
<dbReference type="Pfam" id="PF00925">
    <property type="entry name" value="GTP_cyclohydro2"/>
    <property type="match status" value="1"/>
</dbReference>
<comment type="pathway">
    <text evidence="4 14">Cofactor biosynthesis; riboflavin biosynthesis; 2-hydroxy-3-oxobutyl phosphate from D-ribulose 5-phosphate: step 1/1.</text>
</comment>
<dbReference type="Proteomes" id="UP000293912">
    <property type="component" value="Chromosome"/>
</dbReference>
<feature type="site" description="Essential for catalytic activity" evidence="14">
    <location>
        <position position="167"/>
    </location>
</feature>
<evidence type="ECO:0000256" key="12">
    <source>
        <dbReference type="ARBA" id="ARBA00023211"/>
    </source>
</evidence>
<comment type="similarity">
    <text evidence="6">In the C-terminal section; belongs to the GTP cyclohydrolase II family.</text>
</comment>
<dbReference type="Pfam" id="PF00926">
    <property type="entry name" value="DHBP_synthase"/>
    <property type="match status" value="1"/>
</dbReference>
<evidence type="ECO:0000256" key="11">
    <source>
        <dbReference type="ARBA" id="ARBA00022842"/>
    </source>
</evidence>
<comment type="similarity">
    <text evidence="14">Belongs to the DHBP synthase family.</text>
</comment>
<feature type="binding site" evidence="14">
    <location>
        <begin position="30"/>
        <end position="31"/>
    </location>
    <ligand>
        <name>D-ribulose 5-phosphate</name>
        <dbReference type="ChEBI" id="CHEBI:58121"/>
    </ligand>
</feature>
<evidence type="ECO:0000256" key="8">
    <source>
        <dbReference type="ARBA" id="ARBA00018836"/>
    </source>
</evidence>
<dbReference type="PANTHER" id="PTHR21327">
    <property type="entry name" value="GTP CYCLOHYDROLASE II-RELATED"/>
    <property type="match status" value="1"/>
</dbReference>
<dbReference type="NCBIfam" id="TIGR00506">
    <property type="entry name" value="ribB"/>
    <property type="match status" value="1"/>
</dbReference>
<keyword evidence="17" id="KW-1185">Reference proteome</keyword>
<gene>
    <name evidence="16" type="primary">ribBA2</name>
    <name evidence="14" type="synonym">ribB</name>
    <name evidence="16" type="ORF">HPF_08805</name>
</gene>
<feature type="binding site" evidence="14">
    <location>
        <position position="35"/>
    </location>
    <ligand>
        <name>D-ribulose 5-phosphate</name>
        <dbReference type="ChEBI" id="CHEBI:58121"/>
    </ligand>
</feature>
<evidence type="ECO:0000313" key="16">
    <source>
        <dbReference type="EMBL" id="QBM27783.1"/>
    </source>
</evidence>
<dbReference type="FunFam" id="3.90.870.10:FF:000001">
    <property type="entry name" value="Riboflavin biosynthesis protein RibBA"/>
    <property type="match status" value="1"/>
</dbReference>
<evidence type="ECO:0000256" key="1">
    <source>
        <dbReference type="ARBA" id="ARBA00000141"/>
    </source>
</evidence>
<dbReference type="PIRSF" id="PIRSF001259">
    <property type="entry name" value="RibA"/>
    <property type="match status" value="1"/>
</dbReference>
<comment type="cofactor">
    <cofactor evidence="2">
        <name>Mn(2+)</name>
        <dbReference type="ChEBI" id="CHEBI:29035"/>
    </cofactor>
</comment>
<evidence type="ECO:0000256" key="10">
    <source>
        <dbReference type="ARBA" id="ARBA00022723"/>
    </source>
</evidence>
<reference evidence="16 17" key="1">
    <citation type="submission" date="2019-03" db="EMBL/GenBank/DDBJ databases">
        <authorList>
            <person name="Sebastian G."/>
            <person name="Baumann P."/>
            <person name="Ruckert C."/>
            <person name="Kalinowski J."/>
            <person name="Nebel B."/>
            <person name="Takors R."/>
            <person name="Blombach B."/>
        </authorList>
    </citation>
    <scope>NUCLEOTIDE SEQUENCE [LARGE SCALE GENOMIC DNA]</scope>
    <source>
        <strain evidence="16 17">DSM 1084</strain>
    </source>
</reference>
<dbReference type="HAMAP" id="MF_00180">
    <property type="entry name" value="RibB"/>
    <property type="match status" value="1"/>
</dbReference>
<feature type="binding site" evidence="14">
    <location>
        <begin position="143"/>
        <end position="147"/>
    </location>
    <ligand>
        <name>D-ribulose 5-phosphate</name>
        <dbReference type="ChEBI" id="CHEBI:58121"/>
    </ligand>
</feature>
<dbReference type="UniPathway" id="UPA00275">
    <property type="reaction ID" value="UER00399"/>
</dbReference>
<keyword evidence="12 14" id="KW-0464">Manganese</keyword>
<dbReference type="Gene3D" id="3.90.870.10">
    <property type="entry name" value="DHBP synthase"/>
    <property type="match status" value="1"/>
</dbReference>
<name>A0A4V1ABF5_HYDPS</name>
<accession>A0A4V1ABF5</accession>
<evidence type="ECO:0000313" key="17">
    <source>
        <dbReference type="Proteomes" id="UP000293912"/>
    </source>
</evidence>
<comment type="function">
    <text evidence="3 14">Catalyzes the conversion of D-ribulose 5-phosphate to formate and 3,4-dihydroxy-2-butanone 4-phosphate.</text>
</comment>
<keyword evidence="13 14" id="KW-0456">Lyase</keyword>
<dbReference type="GO" id="GO:0005829">
    <property type="term" value="C:cytosol"/>
    <property type="evidence" value="ECO:0007669"/>
    <property type="project" value="TreeGrafter"/>
</dbReference>
<dbReference type="InterPro" id="IPR000422">
    <property type="entry name" value="DHBP_synthase_RibB"/>
</dbReference>
<dbReference type="GO" id="GO:0008686">
    <property type="term" value="F:3,4-dihydroxy-2-butanone-4-phosphate synthase activity"/>
    <property type="evidence" value="ECO:0007669"/>
    <property type="project" value="UniProtKB-UniRule"/>
</dbReference>
<keyword evidence="9 14" id="KW-0686">Riboflavin biosynthesis</keyword>
<dbReference type="KEGG" id="hpse:HPF_08805"/>
<dbReference type="RefSeq" id="WP_066150673.1">
    <property type="nucleotide sequence ID" value="NZ_CP037867.1"/>
</dbReference>
<dbReference type="NCBIfam" id="NF010626">
    <property type="entry name" value="PRK14019.1"/>
    <property type="match status" value="1"/>
</dbReference>
<evidence type="ECO:0000256" key="4">
    <source>
        <dbReference type="ARBA" id="ARBA00004904"/>
    </source>
</evidence>
<dbReference type="AlphaFoldDB" id="A0A4V1ABF5"/>
<proteinExistence type="inferred from homology"/>
<keyword evidence="11 14" id="KW-0460">Magnesium</keyword>
<evidence type="ECO:0000256" key="2">
    <source>
        <dbReference type="ARBA" id="ARBA00001936"/>
    </source>
</evidence>
<dbReference type="SUPFAM" id="SSF142695">
    <property type="entry name" value="RibA-like"/>
    <property type="match status" value="1"/>
</dbReference>
<dbReference type="EC" id="4.1.99.12" evidence="7 14"/>
<evidence type="ECO:0000256" key="6">
    <source>
        <dbReference type="ARBA" id="ARBA00008976"/>
    </source>
</evidence>
<feature type="binding site" evidence="14">
    <location>
        <position position="31"/>
    </location>
    <ligand>
        <name>Mg(2+)</name>
        <dbReference type="ChEBI" id="CHEBI:18420"/>
        <label>1</label>
    </ligand>
</feature>
<comment type="similarity">
    <text evidence="5">In the N-terminal section; belongs to the DHBP synthase family.</text>
</comment>
<comment type="subunit">
    <text evidence="14">Homodimer.</text>
</comment>
<sequence>MSEFQLAPIPELVADIAAGRMVVLVDDENRENEGDVIIAADKITPEAINFMARFCRGLICLTLTAERCDFLQLPPMASRNGTKHSTAFTVSIEAATGVDTGISAADRARTIQVAVAKESAPTDLVQPGHVFPLRAAAGGVLMRAGHTEAGCDLAALAGLQPAAVICEIMKDDGTMARLPDLVEFAKQHGIKLGSIADLIRYRSQNERLVRQVAVRPVATPYGEFDLHTYQDEFGGAHLALTYGQWTADEQVMVRVHEPLSLMDWLDTASSPHSWPLQAALGAIKAEGRGVALLLNPTESSEDLIAAASQPRAAKQRSEPGNDADLRTYGLGAQILRDLGISRMKVLGNPRRFPSMGAYGLVAEAFVSPA</sequence>
<feature type="binding site" evidence="14">
    <location>
        <position position="31"/>
    </location>
    <ligand>
        <name>Mg(2+)</name>
        <dbReference type="ChEBI" id="CHEBI:18420"/>
        <label>2</label>
    </ligand>
</feature>
<feature type="binding site" evidence="14">
    <location>
        <position position="146"/>
    </location>
    <ligand>
        <name>Mg(2+)</name>
        <dbReference type="ChEBI" id="CHEBI:18420"/>
        <label>2</label>
    </ligand>
</feature>
<keyword evidence="10 14" id="KW-0479">Metal-binding</keyword>
<evidence type="ECO:0000256" key="3">
    <source>
        <dbReference type="ARBA" id="ARBA00002284"/>
    </source>
</evidence>
<evidence type="ECO:0000256" key="9">
    <source>
        <dbReference type="ARBA" id="ARBA00022619"/>
    </source>
</evidence>
<dbReference type="InterPro" id="IPR032677">
    <property type="entry name" value="GTP_cyclohydro_II"/>
</dbReference>
<feature type="site" description="Essential for catalytic activity" evidence="14">
    <location>
        <position position="129"/>
    </location>
</feature>
<dbReference type="GO" id="GO:0009231">
    <property type="term" value="P:riboflavin biosynthetic process"/>
    <property type="evidence" value="ECO:0007669"/>
    <property type="project" value="UniProtKB-UniRule"/>
</dbReference>
<evidence type="ECO:0000256" key="7">
    <source>
        <dbReference type="ARBA" id="ARBA00012153"/>
    </source>
</evidence>
<dbReference type="GO" id="GO:0000287">
    <property type="term" value="F:magnesium ion binding"/>
    <property type="evidence" value="ECO:0007669"/>
    <property type="project" value="UniProtKB-UniRule"/>
</dbReference>